<dbReference type="InterPro" id="IPR025444">
    <property type="entry name" value="Monooxy_af470"/>
</dbReference>
<evidence type="ECO:0000313" key="3">
    <source>
        <dbReference type="Proteomes" id="UP001501285"/>
    </source>
</evidence>
<proteinExistence type="predicted"/>
<organism evidence="2 3">
    <name type="scientific">Terrabacter terrae</name>
    <dbReference type="NCBI Taxonomy" id="318434"/>
    <lineage>
        <taxon>Bacteria</taxon>
        <taxon>Bacillati</taxon>
        <taxon>Actinomycetota</taxon>
        <taxon>Actinomycetes</taxon>
        <taxon>Micrococcales</taxon>
        <taxon>Intrasporangiaceae</taxon>
        <taxon>Terrabacter</taxon>
    </lineage>
</organism>
<name>A0ABN2UE52_9MICO</name>
<dbReference type="Proteomes" id="UP001501285">
    <property type="component" value="Unassembled WGS sequence"/>
</dbReference>
<reference evidence="2 3" key="1">
    <citation type="journal article" date="2019" name="Int. J. Syst. Evol. Microbiol.">
        <title>The Global Catalogue of Microorganisms (GCM) 10K type strain sequencing project: providing services to taxonomists for standard genome sequencing and annotation.</title>
        <authorList>
            <consortium name="The Broad Institute Genomics Platform"/>
            <consortium name="The Broad Institute Genome Sequencing Center for Infectious Disease"/>
            <person name="Wu L."/>
            <person name="Ma J."/>
        </authorList>
    </citation>
    <scope>NUCLEOTIDE SEQUENCE [LARGE SCALE GENOMIC DNA]</scope>
    <source>
        <strain evidence="2 3">JCM 14283</strain>
    </source>
</reference>
<gene>
    <name evidence="2" type="ORF">GCM10009740_28350</name>
</gene>
<feature type="region of interest" description="Disordered" evidence="1">
    <location>
        <begin position="146"/>
        <end position="174"/>
    </location>
</feature>
<evidence type="ECO:0000256" key="1">
    <source>
        <dbReference type="SAM" id="MobiDB-lite"/>
    </source>
</evidence>
<comment type="caution">
    <text evidence="2">The sequence shown here is derived from an EMBL/GenBank/DDBJ whole genome shotgun (WGS) entry which is preliminary data.</text>
</comment>
<keyword evidence="3" id="KW-1185">Reference proteome</keyword>
<evidence type="ECO:0000313" key="2">
    <source>
        <dbReference type="EMBL" id="GAA2035660.1"/>
    </source>
</evidence>
<protein>
    <submittedName>
        <fullName evidence="2">DUF4188 domain-containing protein</fullName>
    </submittedName>
</protein>
<accession>A0ABN2UE52</accession>
<dbReference type="EMBL" id="BAAANB010000021">
    <property type="protein sequence ID" value="GAA2035660.1"/>
    <property type="molecule type" value="Genomic_DNA"/>
</dbReference>
<sequence>MATFQHTSHIHDGELAVFLIGMRVNQPWRPDLWMPVAAAMPRMLRELYTAKVAAARGDGPDLGFLEARTLVGAGGPTVVQYWRSADDIYAYANAAEHAHRPAWTEFYRRSRRATGAVGIWHETYAVPAGGHESLYLAMPPTGLSKAFPTTGDRSRRRHARLPSTEAATTDAPAA</sequence>
<dbReference type="Pfam" id="PF13826">
    <property type="entry name" value="Monooxy_af470-like"/>
    <property type="match status" value="1"/>
</dbReference>
<dbReference type="RefSeq" id="WP_343992425.1">
    <property type="nucleotide sequence ID" value="NZ_BAAANB010000021.1"/>
</dbReference>